<gene>
    <name evidence="1" type="ORF">SAMN05443575_1709</name>
</gene>
<name>A0A1M5I0D0_9ACTN</name>
<keyword evidence="2" id="KW-1185">Reference proteome</keyword>
<evidence type="ECO:0000313" key="2">
    <source>
        <dbReference type="Proteomes" id="UP000186132"/>
    </source>
</evidence>
<protein>
    <recommendedName>
        <fullName evidence="3">DUF4446 domain-containing protein</fullName>
    </recommendedName>
</protein>
<dbReference type="RefSeq" id="WP_073388566.1">
    <property type="nucleotide sequence ID" value="NZ_FQVU01000002.1"/>
</dbReference>
<dbReference type="AlphaFoldDB" id="A0A1M5I0D0"/>
<proteinExistence type="predicted"/>
<organism evidence="1 2">
    <name type="scientific">Jatrophihabitans endophyticus</name>
    <dbReference type="NCBI Taxonomy" id="1206085"/>
    <lineage>
        <taxon>Bacteria</taxon>
        <taxon>Bacillati</taxon>
        <taxon>Actinomycetota</taxon>
        <taxon>Actinomycetes</taxon>
        <taxon>Jatrophihabitantales</taxon>
        <taxon>Jatrophihabitantaceae</taxon>
        <taxon>Jatrophihabitans</taxon>
    </lineage>
</organism>
<dbReference type="Proteomes" id="UP000186132">
    <property type="component" value="Unassembled WGS sequence"/>
</dbReference>
<evidence type="ECO:0008006" key="3">
    <source>
        <dbReference type="Google" id="ProtNLM"/>
    </source>
</evidence>
<dbReference type="Pfam" id="PF14584">
    <property type="entry name" value="DUF4446"/>
    <property type="match status" value="1"/>
</dbReference>
<sequence>MATYVAVFALVLAYAALVAAYAALRTLAKLRRATRVLAKGARGEESHASLLETTQRHDERIEVVSDEVEALRGHIETMLGTTPGDAPGALRNIALVRYDAFTEMSGRMSFSLALLDEKGDGVALSAIAGAGDTRVYAKGVSAGKGEHELSPEEQQAVSAALAKRRSLLARRAS</sequence>
<dbReference type="InterPro" id="IPR027981">
    <property type="entry name" value="DUF4446"/>
</dbReference>
<evidence type="ECO:0000313" key="1">
    <source>
        <dbReference type="EMBL" id="SHG21764.1"/>
    </source>
</evidence>
<dbReference type="STRING" id="1206085.SAMN05443575_1709"/>
<reference evidence="1 2" key="1">
    <citation type="submission" date="2016-11" db="EMBL/GenBank/DDBJ databases">
        <authorList>
            <person name="Jaros S."/>
            <person name="Januszkiewicz K."/>
            <person name="Wedrychowicz H."/>
        </authorList>
    </citation>
    <scope>NUCLEOTIDE SEQUENCE [LARGE SCALE GENOMIC DNA]</scope>
    <source>
        <strain evidence="1 2">DSM 45627</strain>
    </source>
</reference>
<dbReference type="EMBL" id="FQVU01000002">
    <property type="protein sequence ID" value="SHG21764.1"/>
    <property type="molecule type" value="Genomic_DNA"/>
</dbReference>
<accession>A0A1M5I0D0</accession>
<dbReference type="OrthoDB" id="5244042at2"/>